<dbReference type="SUPFAM" id="SSF47781">
    <property type="entry name" value="RuvA domain 2-like"/>
    <property type="match status" value="1"/>
</dbReference>
<keyword evidence="9" id="KW-1185">Reference proteome</keyword>
<evidence type="ECO:0000259" key="7">
    <source>
        <dbReference type="SMART" id="SM00278"/>
    </source>
</evidence>
<comment type="domain">
    <text evidence="6">Has three domains with a flexible linker between the domains II and III and assumes an 'L' shape. Domain III is highly mobile and contacts RuvB.</text>
</comment>
<dbReference type="GO" id="GO:0006310">
    <property type="term" value="P:DNA recombination"/>
    <property type="evidence" value="ECO:0007669"/>
    <property type="project" value="UniProtKB-UniRule"/>
</dbReference>
<dbReference type="EMBL" id="AP019367">
    <property type="protein sequence ID" value="BBH49961.1"/>
    <property type="molecule type" value="Genomic_DNA"/>
</dbReference>
<dbReference type="SMART" id="SM00278">
    <property type="entry name" value="HhH1"/>
    <property type="match status" value="2"/>
</dbReference>
<dbReference type="InterPro" id="IPR010994">
    <property type="entry name" value="RuvA_2-like"/>
</dbReference>
<dbReference type="InterPro" id="IPR000085">
    <property type="entry name" value="RuvA"/>
</dbReference>
<keyword evidence="2 6" id="KW-0227">DNA damage</keyword>
<feature type="domain" description="Helix-hairpin-helix DNA-binding motif class 1" evidence="7">
    <location>
        <begin position="74"/>
        <end position="93"/>
    </location>
</feature>
<reference evidence="9" key="1">
    <citation type="submission" date="2018-11" db="EMBL/GenBank/DDBJ databases">
        <title>Comparative genomics of Parolsenella catena and Libanicoccus massiliensis: Reclassification of Libanicoccus massiliensis as Parolsenella massiliensis comb. nov.</title>
        <authorList>
            <person name="Sakamoto M."/>
            <person name="Ikeyama N."/>
            <person name="Murakami T."/>
            <person name="Mori H."/>
            <person name="Yuki M."/>
            <person name="Ohkuma M."/>
        </authorList>
    </citation>
    <scope>NUCLEOTIDE SEQUENCE [LARGE SCALE GENOMIC DNA]</scope>
    <source>
        <strain evidence="9">JCM 31932</strain>
    </source>
</reference>
<dbReference type="Gene3D" id="1.10.8.10">
    <property type="entry name" value="DNA helicase RuvA subunit, C-terminal domain"/>
    <property type="match status" value="1"/>
</dbReference>
<organism evidence="8 9">
    <name type="scientific">Parolsenella catena</name>
    <dbReference type="NCBI Taxonomy" id="2003188"/>
    <lineage>
        <taxon>Bacteria</taxon>
        <taxon>Bacillati</taxon>
        <taxon>Actinomycetota</taxon>
        <taxon>Coriobacteriia</taxon>
        <taxon>Coriobacteriales</taxon>
        <taxon>Atopobiaceae</taxon>
        <taxon>Parolsenella</taxon>
    </lineage>
</organism>
<dbReference type="OrthoDB" id="5293449at2"/>
<dbReference type="HAMAP" id="MF_00031">
    <property type="entry name" value="DNA_HJ_migration_RuvA"/>
    <property type="match status" value="1"/>
</dbReference>
<keyword evidence="5 6" id="KW-0234">DNA repair</keyword>
<protein>
    <recommendedName>
        <fullName evidence="6">Holliday junction branch migration complex subunit RuvA</fullName>
    </recommendedName>
</protein>
<accession>A0A3G9JWV4</accession>
<name>A0A3G9JWV4_9ACTN</name>
<dbReference type="GO" id="GO:0005737">
    <property type="term" value="C:cytoplasm"/>
    <property type="evidence" value="ECO:0007669"/>
    <property type="project" value="UniProtKB-SubCell"/>
</dbReference>
<dbReference type="Proteomes" id="UP000273154">
    <property type="component" value="Chromosome"/>
</dbReference>
<dbReference type="GeneID" id="88848684"/>
<evidence type="ECO:0000313" key="9">
    <source>
        <dbReference type="Proteomes" id="UP000273154"/>
    </source>
</evidence>
<dbReference type="Pfam" id="PF01330">
    <property type="entry name" value="RuvA_N"/>
    <property type="match status" value="1"/>
</dbReference>
<dbReference type="InterPro" id="IPR003583">
    <property type="entry name" value="Hlx-hairpin-Hlx_DNA-bd_motif"/>
</dbReference>
<evidence type="ECO:0000256" key="1">
    <source>
        <dbReference type="ARBA" id="ARBA00022490"/>
    </source>
</evidence>
<dbReference type="AlphaFoldDB" id="A0A3G9JWV4"/>
<evidence type="ECO:0000256" key="6">
    <source>
        <dbReference type="HAMAP-Rule" id="MF_00031"/>
    </source>
</evidence>
<dbReference type="Gene3D" id="1.10.150.20">
    <property type="entry name" value="5' to 3' exonuclease, C-terminal subdomain"/>
    <property type="match status" value="1"/>
</dbReference>
<dbReference type="GO" id="GO:0048476">
    <property type="term" value="C:Holliday junction resolvase complex"/>
    <property type="evidence" value="ECO:0007669"/>
    <property type="project" value="UniProtKB-UniRule"/>
</dbReference>
<sequence length="213" mass="21526">MIVQLTGTLVELTASHVVLDVGGVGYELGVSAVTAGSLPEAGTPGVTLLARLIVREDSMTLFGFSTREERSLFDRLCAISGVGPKLALSVLSTFTPAQLAGVVAAEDAGMMATVPGVGKKLASRLLLELESVFAKDPTLLSLATAASLPARGGIVATAPAAGSGVEDDVMAALLAMGFTGEEATLALDGHGDAGATTTKAALEYALKRLGRRS</sequence>
<dbReference type="GO" id="GO:0005524">
    <property type="term" value="F:ATP binding"/>
    <property type="evidence" value="ECO:0007669"/>
    <property type="project" value="InterPro"/>
</dbReference>
<evidence type="ECO:0000256" key="3">
    <source>
        <dbReference type="ARBA" id="ARBA00023125"/>
    </source>
</evidence>
<comment type="function">
    <text evidence="6">The RuvA-RuvB-RuvC complex processes Holliday junction (HJ) DNA during genetic recombination and DNA repair, while the RuvA-RuvB complex plays an important role in the rescue of blocked DNA replication forks via replication fork reversal (RFR). RuvA specifically binds to HJ cruciform DNA, conferring on it an open structure. The RuvB hexamer acts as an ATP-dependent pump, pulling dsDNA into and through the RuvAB complex. HJ branch migration allows RuvC to scan DNA until it finds its consensus sequence, where it cleaves and resolves the cruciform DNA.</text>
</comment>
<keyword evidence="3 6" id="KW-0238">DNA-binding</keyword>
<evidence type="ECO:0000256" key="2">
    <source>
        <dbReference type="ARBA" id="ARBA00022763"/>
    </source>
</evidence>
<gene>
    <name evidence="6 8" type="primary">ruvA</name>
    <name evidence="8" type="ORF">Pcatena_05480</name>
</gene>
<keyword evidence="8" id="KW-0347">Helicase</keyword>
<dbReference type="KEGG" id="pcat:Pcatena_05480"/>
<dbReference type="RefSeq" id="WP_126421420.1">
    <property type="nucleotide sequence ID" value="NZ_AP019367.1"/>
</dbReference>
<keyword evidence="8" id="KW-0378">Hydrolase</keyword>
<keyword evidence="8" id="KW-0547">Nucleotide-binding</keyword>
<keyword evidence="8" id="KW-0067">ATP-binding</keyword>
<dbReference type="GO" id="GO:0009378">
    <property type="term" value="F:four-way junction helicase activity"/>
    <property type="evidence" value="ECO:0007669"/>
    <property type="project" value="InterPro"/>
</dbReference>
<comment type="subunit">
    <text evidence="6">Homotetramer. Forms an RuvA(8)-RuvB(12)-Holliday junction (HJ) complex. HJ DNA is sandwiched between 2 RuvA tetramers; dsDNA enters through RuvA and exits via RuvB. An RuvB hexamer assembles on each DNA strand where it exits the tetramer. Each RuvB hexamer is contacted by two RuvA subunits (via domain III) on 2 adjacent RuvB subunits; this complex drives branch migration. In the full resolvosome a probable DNA-RuvA(4)-RuvB(12)-RuvC(2) complex forms which resolves the HJ.</text>
</comment>
<evidence type="ECO:0000256" key="5">
    <source>
        <dbReference type="ARBA" id="ARBA00023204"/>
    </source>
</evidence>
<proteinExistence type="inferred from homology"/>
<keyword evidence="4 6" id="KW-0233">DNA recombination</keyword>
<keyword evidence="1 6" id="KW-0963">Cytoplasm</keyword>
<dbReference type="SUPFAM" id="SSF50249">
    <property type="entry name" value="Nucleic acid-binding proteins"/>
    <property type="match status" value="1"/>
</dbReference>
<dbReference type="NCBIfam" id="TIGR00084">
    <property type="entry name" value="ruvA"/>
    <property type="match status" value="1"/>
</dbReference>
<comment type="subcellular location">
    <subcellularLocation>
        <location evidence="6">Cytoplasm</location>
    </subcellularLocation>
</comment>
<feature type="domain" description="Helix-hairpin-helix DNA-binding motif class 1" evidence="7">
    <location>
        <begin position="109"/>
        <end position="128"/>
    </location>
</feature>
<feature type="region of interest" description="Domain III" evidence="6">
    <location>
        <begin position="161"/>
        <end position="213"/>
    </location>
</feature>
<evidence type="ECO:0000256" key="4">
    <source>
        <dbReference type="ARBA" id="ARBA00023172"/>
    </source>
</evidence>
<comment type="caution">
    <text evidence="6">Lacks conserved residue(s) required for the propagation of feature annotation.</text>
</comment>
<dbReference type="Gene3D" id="2.40.50.140">
    <property type="entry name" value="Nucleic acid-binding proteins"/>
    <property type="match status" value="1"/>
</dbReference>
<dbReference type="InterPro" id="IPR013849">
    <property type="entry name" value="DNA_helicase_Holl-junc_RuvA_I"/>
</dbReference>
<evidence type="ECO:0000313" key="8">
    <source>
        <dbReference type="EMBL" id="BBH49961.1"/>
    </source>
</evidence>
<dbReference type="InterPro" id="IPR012340">
    <property type="entry name" value="NA-bd_OB-fold"/>
</dbReference>
<dbReference type="Pfam" id="PF14520">
    <property type="entry name" value="HHH_5"/>
    <property type="match status" value="1"/>
</dbReference>
<dbReference type="GO" id="GO:0000400">
    <property type="term" value="F:four-way junction DNA binding"/>
    <property type="evidence" value="ECO:0007669"/>
    <property type="project" value="UniProtKB-UniRule"/>
</dbReference>
<comment type="similarity">
    <text evidence="6">Belongs to the RuvA family.</text>
</comment>
<dbReference type="GO" id="GO:0006281">
    <property type="term" value="P:DNA repair"/>
    <property type="evidence" value="ECO:0007669"/>
    <property type="project" value="UniProtKB-UniRule"/>
</dbReference>